<dbReference type="CDD" id="cd07474">
    <property type="entry name" value="Peptidases_S8_subtilisin_Vpr-like"/>
    <property type="match status" value="1"/>
</dbReference>
<sequence length="671" mass="72158">MKKQILFFGIFALFFVFAVQAANVQSQDINSADELKSYIVVVETKNYTKVMSVLNNETQNNVGIQQISSISQPKAISMLSDLKKKPNQQIKQLDIIHGFAAKMSARKAEDLRQQGYKVYLDRVFHILLQNSTIQVGANDAWLMMNTSGSNLTGNGSKIAIIDTGVDYTHPDLGNCTTSCNNNDCNWSTCSKVDDGYNFVDNNNNSMDDNGHGTHCAGIAAADNGSGNGVKGVAPNAKLLAYKVCNKEGECQTSNIILAIQRAIKYNATVISISLGSNEIQAKGTIVNPDETLQEAIKNATNKGILVVVAAGNGGPGIGSINIISAGEDAIFVGAVNKLDNLASFTSIGPGITGINKPDLLAPGVNINSTCNKSYTSMSGTSMATPHVAGAVAILKQAHPEWNINQIKQALMFTAKDLEKRPIAQGSGRINISAAINNTIWTDKTYLHFTVLAGETKQTNLTITNNGSEQLNLSIFTSDDFSILRVDCLNVSDESNMSCNININSSSINLSNNTISTKSSQTINISVSLPENTTPGTYSGVLYLNTTSAVLPFTITVPAQPKVCINGVKNISFDSYVDNDSVYGTGDILHYPFFVEKNETNITIITSWINSSKDIDLYLKFPNGSYTNSTNLNTTPETINITNAAAGWYDIVINYWNGSGSENINTSLSLIN</sequence>
<organism evidence="9 10">
    <name type="scientific">Huberarchaeum crystalense</name>
    <dbReference type="NCBI Taxonomy" id="2014257"/>
    <lineage>
        <taxon>Archaea</taxon>
        <taxon>Candidatus Huberarchaeota</taxon>
        <taxon>Candidatus Huberarchaeia</taxon>
        <taxon>Candidatus Huberarchaeales</taxon>
        <taxon>Candidatus Huberarchaeaceae</taxon>
        <taxon>Candidatus Huberarchaeum</taxon>
    </lineage>
</organism>
<dbReference type="InterPro" id="IPR022398">
    <property type="entry name" value="Peptidase_S8_His-AS"/>
</dbReference>
<protein>
    <submittedName>
        <fullName evidence="9">Uncharacterized protein</fullName>
    </submittedName>
</protein>
<keyword evidence="2 6" id="KW-0645">Protease</keyword>
<evidence type="ECO:0000256" key="5">
    <source>
        <dbReference type="PIRSR" id="PIRSR615500-1"/>
    </source>
</evidence>
<dbReference type="InterPro" id="IPR034213">
    <property type="entry name" value="S8_Vpr-like"/>
</dbReference>
<dbReference type="InterPro" id="IPR023827">
    <property type="entry name" value="Peptidase_S8_Asp-AS"/>
</dbReference>
<dbReference type="PROSITE" id="PS00138">
    <property type="entry name" value="SUBTILASE_SER"/>
    <property type="match status" value="1"/>
</dbReference>
<dbReference type="PANTHER" id="PTHR43806">
    <property type="entry name" value="PEPTIDASE S8"/>
    <property type="match status" value="1"/>
</dbReference>
<feature type="active site" description="Charge relay system" evidence="5">
    <location>
        <position position="211"/>
    </location>
</feature>
<comment type="similarity">
    <text evidence="1 6">Belongs to the peptidase S8 family.</text>
</comment>
<feature type="domain" description="Peptidase C-terminal archaeal/bacterial" evidence="8">
    <location>
        <begin position="590"/>
        <end position="652"/>
    </location>
</feature>
<keyword evidence="4 6" id="KW-0720">Serine protease</keyword>
<evidence type="ECO:0000256" key="2">
    <source>
        <dbReference type="ARBA" id="ARBA00022670"/>
    </source>
</evidence>
<dbReference type="PROSITE" id="PS51892">
    <property type="entry name" value="SUBTILASE"/>
    <property type="match status" value="1"/>
</dbReference>
<dbReference type="InterPro" id="IPR007280">
    <property type="entry name" value="Peptidase_C_arc/bac"/>
</dbReference>
<evidence type="ECO:0000256" key="4">
    <source>
        <dbReference type="ARBA" id="ARBA00022825"/>
    </source>
</evidence>
<dbReference type="InterPro" id="IPR000209">
    <property type="entry name" value="Peptidase_S8/S53_dom"/>
</dbReference>
<dbReference type="PANTHER" id="PTHR43806:SF11">
    <property type="entry name" value="CEREVISIN-RELATED"/>
    <property type="match status" value="1"/>
</dbReference>
<dbReference type="GO" id="GO:0004252">
    <property type="term" value="F:serine-type endopeptidase activity"/>
    <property type="evidence" value="ECO:0007669"/>
    <property type="project" value="InterPro"/>
</dbReference>
<reference evidence="10" key="1">
    <citation type="submission" date="2017-09" db="EMBL/GenBank/DDBJ databases">
        <title>Depth-based differentiation of microbial function through sediment-hosted aquifers and enrichment of novel symbionts in the deep terrestrial subsurface.</title>
        <authorList>
            <person name="Probst A.J."/>
            <person name="Ladd B."/>
            <person name="Jarett J.K."/>
            <person name="Geller-Mcgrath D.E."/>
            <person name="Sieber C.M.K."/>
            <person name="Emerson J.B."/>
            <person name="Anantharaman K."/>
            <person name="Thomas B.C."/>
            <person name="Malmstrom R."/>
            <person name="Stieglmeier M."/>
            <person name="Klingl A."/>
            <person name="Woyke T."/>
            <person name="Ryan C.M."/>
            <person name="Banfield J.F."/>
        </authorList>
    </citation>
    <scope>NUCLEOTIDE SEQUENCE [LARGE SCALE GENOMIC DNA]</scope>
</reference>
<evidence type="ECO:0000256" key="1">
    <source>
        <dbReference type="ARBA" id="ARBA00011073"/>
    </source>
</evidence>
<dbReference type="AlphaFoldDB" id="A0A2H9RDG3"/>
<dbReference type="InterPro" id="IPR015500">
    <property type="entry name" value="Peptidase_S8_subtilisin-rel"/>
</dbReference>
<evidence type="ECO:0000313" key="9">
    <source>
        <dbReference type="EMBL" id="PJC01669.1"/>
    </source>
</evidence>
<dbReference type="InterPro" id="IPR036852">
    <property type="entry name" value="Peptidase_S8/S53_dom_sf"/>
</dbReference>
<dbReference type="Pfam" id="PF04151">
    <property type="entry name" value="PPC"/>
    <property type="match status" value="1"/>
</dbReference>
<dbReference type="Pfam" id="PF00082">
    <property type="entry name" value="Peptidase_S8"/>
    <property type="match status" value="1"/>
</dbReference>
<evidence type="ECO:0000256" key="3">
    <source>
        <dbReference type="ARBA" id="ARBA00022801"/>
    </source>
</evidence>
<proteinExistence type="inferred from homology"/>
<dbReference type="Gene3D" id="2.60.120.380">
    <property type="match status" value="1"/>
</dbReference>
<accession>A0A2H9RDG3</accession>
<dbReference type="InterPro" id="IPR050131">
    <property type="entry name" value="Peptidase_S8_subtilisin-like"/>
</dbReference>
<evidence type="ECO:0000313" key="10">
    <source>
        <dbReference type="Proteomes" id="UP000231232"/>
    </source>
</evidence>
<evidence type="ECO:0000256" key="6">
    <source>
        <dbReference type="RuleBase" id="RU003355"/>
    </source>
</evidence>
<dbReference type="PROSITE" id="PS00136">
    <property type="entry name" value="SUBTILASE_ASP"/>
    <property type="match status" value="1"/>
</dbReference>
<evidence type="ECO:0000259" key="8">
    <source>
        <dbReference type="Pfam" id="PF04151"/>
    </source>
</evidence>
<name>A0A2H9RDG3_HUBC1</name>
<feature type="active site" description="Charge relay system" evidence="5">
    <location>
        <position position="381"/>
    </location>
</feature>
<dbReference type="Proteomes" id="UP000231232">
    <property type="component" value="Unassembled WGS sequence"/>
</dbReference>
<dbReference type="InterPro" id="IPR023828">
    <property type="entry name" value="Peptidase_S8_Ser-AS"/>
</dbReference>
<dbReference type="InterPro" id="IPR013783">
    <property type="entry name" value="Ig-like_fold"/>
</dbReference>
<dbReference type="GO" id="GO:0006508">
    <property type="term" value="P:proteolysis"/>
    <property type="evidence" value="ECO:0007669"/>
    <property type="project" value="UniProtKB-KW"/>
</dbReference>
<comment type="caution">
    <text evidence="9">The sequence shown here is derived from an EMBL/GenBank/DDBJ whole genome shotgun (WGS) entry which is preliminary data.</text>
</comment>
<feature type="active site" description="Charge relay system" evidence="5">
    <location>
        <position position="162"/>
    </location>
</feature>
<keyword evidence="3 6" id="KW-0378">Hydrolase</keyword>
<feature type="non-terminal residue" evidence="9">
    <location>
        <position position="671"/>
    </location>
</feature>
<dbReference type="Gene3D" id="2.60.40.10">
    <property type="entry name" value="Immunoglobulins"/>
    <property type="match status" value="1"/>
</dbReference>
<evidence type="ECO:0000259" key="7">
    <source>
        <dbReference type="Pfam" id="PF00082"/>
    </source>
</evidence>
<dbReference type="Gene3D" id="3.40.50.200">
    <property type="entry name" value="Peptidase S8/S53 domain"/>
    <property type="match status" value="1"/>
</dbReference>
<feature type="domain" description="Peptidase S8/S53" evidence="7">
    <location>
        <begin position="153"/>
        <end position="418"/>
    </location>
</feature>
<dbReference type="PROSITE" id="PS00137">
    <property type="entry name" value="SUBTILASE_HIS"/>
    <property type="match status" value="1"/>
</dbReference>
<dbReference type="SUPFAM" id="SSF52743">
    <property type="entry name" value="Subtilisin-like"/>
    <property type="match status" value="1"/>
</dbReference>
<dbReference type="EMBL" id="PFSX01000013">
    <property type="protein sequence ID" value="PJC01669.1"/>
    <property type="molecule type" value="Genomic_DNA"/>
</dbReference>
<dbReference type="PRINTS" id="PR00723">
    <property type="entry name" value="SUBTILISIN"/>
</dbReference>
<gene>
    <name evidence="9" type="ORF">CO072_00480</name>
</gene>